<name>A0A7J7JSZ8_BUGNE</name>
<evidence type="ECO:0000313" key="2">
    <source>
        <dbReference type="EMBL" id="KAF6029107.1"/>
    </source>
</evidence>
<dbReference type="Proteomes" id="UP000593567">
    <property type="component" value="Unassembled WGS sequence"/>
</dbReference>
<gene>
    <name evidence="2" type="ORF">EB796_012601</name>
</gene>
<feature type="compositionally biased region" description="Acidic residues" evidence="1">
    <location>
        <begin position="1"/>
        <end position="10"/>
    </location>
</feature>
<proteinExistence type="predicted"/>
<dbReference type="AlphaFoldDB" id="A0A7J7JSZ8"/>
<feature type="region of interest" description="Disordered" evidence="1">
    <location>
        <begin position="1"/>
        <end position="61"/>
    </location>
</feature>
<dbReference type="EMBL" id="VXIV02001855">
    <property type="protein sequence ID" value="KAF6029107.1"/>
    <property type="molecule type" value="Genomic_DNA"/>
</dbReference>
<reference evidence="2" key="1">
    <citation type="submission" date="2020-06" db="EMBL/GenBank/DDBJ databases">
        <title>Draft genome of Bugula neritina, a colonial animal packing powerful symbionts and potential medicines.</title>
        <authorList>
            <person name="Rayko M."/>
        </authorList>
    </citation>
    <scope>NUCLEOTIDE SEQUENCE [LARGE SCALE GENOMIC DNA]</scope>
    <source>
        <strain evidence="2">Kwan_BN1</strain>
    </source>
</reference>
<feature type="region of interest" description="Disordered" evidence="1">
    <location>
        <begin position="465"/>
        <end position="494"/>
    </location>
</feature>
<protein>
    <submittedName>
        <fullName evidence="2">Uncharacterized protein</fullName>
    </submittedName>
</protein>
<organism evidence="2 3">
    <name type="scientific">Bugula neritina</name>
    <name type="common">Brown bryozoan</name>
    <name type="synonym">Sertularia neritina</name>
    <dbReference type="NCBI Taxonomy" id="10212"/>
    <lineage>
        <taxon>Eukaryota</taxon>
        <taxon>Metazoa</taxon>
        <taxon>Spiralia</taxon>
        <taxon>Lophotrochozoa</taxon>
        <taxon>Bryozoa</taxon>
        <taxon>Gymnolaemata</taxon>
        <taxon>Cheilostomatida</taxon>
        <taxon>Flustrina</taxon>
        <taxon>Buguloidea</taxon>
        <taxon>Bugulidae</taxon>
        <taxon>Bugula</taxon>
    </lineage>
</organism>
<keyword evidence="3" id="KW-1185">Reference proteome</keyword>
<sequence length="573" mass="63368">MDFLDNDDTTETVHVEGSDIKPLKSSDGKAPTSNGKEARDQLRFPTLSDIQDEPDTNKSEDFGDLTLLAAKKLAENFSISVNLSPQNENLSDSVPEGNTPLTSQKQPQDAANCKVESGECSQTLCDSLPEAQASLVAKAEINNTKEDIKGLSTPLLTCICTKDCETADDLSCTNCTQLNEDDSVERLDIHIDYSNHLLALDDQKVKSAQSKVSSNFTPQSIEGNSISGDVESTLAAAAFVPVVSEHMWNFGERIASEQETLQMKADSEKEVTVTSPDNKVGTTSNHHLKVDTEINVAENEKEQSWPVGVKASAEDYDEADELLKFNEMVELDAEGEEVSDAVASFIAEAIRDLSTEDEEISFETSEDEYSDATNHLIVEISDLVECFRSDQNAVCVKSSRDKISDKPTNESICKDDTNQIEYRNELRKESSFTDAEQLEASDFYQPSDTCDNTVGQYFDAPETITESCRSSSRHSERQVAKDKTDESQTEANENLVAGDFQDSQSLIVDAEFGRAVATESNQINITKEKGSGYEDDNFGNTRNNINSMFHDSDEEFTECEDEKEVYYELVENK</sequence>
<feature type="region of interest" description="Disordered" evidence="1">
    <location>
        <begin position="84"/>
        <end position="106"/>
    </location>
</feature>
<feature type="compositionally biased region" description="Basic and acidic residues" evidence="1">
    <location>
        <begin position="473"/>
        <end position="486"/>
    </location>
</feature>
<comment type="caution">
    <text evidence="2">The sequence shown here is derived from an EMBL/GenBank/DDBJ whole genome shotgun (WGS) entry which is preliminary data.</text>
</comment>
<feature type="compositionally biased region" description="Basic and acidic residues" evidence="1">
    <location>
        <begin position="11"/>
        <end position="27"/>
    </location>
</feature>
<accession>A0A7J7JSZ8</accession>
<evidence type="ECO:0000313" key="3">
    <source>
        <dbReference type="Proteomes" id="UP000593567"/>
    </source>
</evidence>
<evidence type="ECO:0000256" key="1">
    <source>
        <dbReference type="SAM" id="MobiDB-lite"/>
    </source>
</evidence>